<protein>
    <submittedName>
        <fullName evidence="1">Cyclase</fullName>
    </submittedName>
</protein>
<comment type="caution">
    <text evidence="1">The sequence shown here is derived from an EMBL/GenBank/DDBJ whole genome shotgun (WGS) entry which is preliminary data.</text>
</comment>
<name>A0ABS0L0J9_9BACT</name>
<gene>
    <name evidence="1" type="ORF">I5L79_08795</name>
</gene>
<organism evidence="1 2">
    <name type="scientific">Hymenobacter guriensis</name>
    <dbReference type="NCBI Taxonomy" id="2793065"/>
    <lineage>
        <taxon>Bacteria</taxon>
        <taxon>Pseudomonadati</taxon>
        <taxon>Bacteroidota</taxon>
        <taxon>Cytophagia</taxon>
        <taxon>Cytophagales</taxon>
        <taxon>Hymenobacteraceae</taxon>
        <taxon>Hymenobacter</taxon>
    </lineage>
</organism>
<dbReference type="EMBL" id="JADWYK010000004">
    <property type="protein sequence ID" value="MBG8553642.1"/>
    <property type="molecule type" value="Genomic_DNA"/>
</dbReference>
<accession>A0ABS0L0J9</accession>
<proteinExistence type="predicted"/>
<reference evidence="1 2" key="1">
    <citation type="submission" date="2020-11" db="EMBL/GenBank/DDBJ databases">
        <title>Hymenobacter sp.</title>
        <authorList>
            <person name="Kim M.K."/>
        </authorList>
    </citation>
    <scope>NUCLEOTIDE SEQUENCE [LARGE SCALE GENOMIC DNA]</scope>
    <source>
        <strain evidence="1 2">BT594</strain>
    </source>
</reference>
<evidence type="ECO:0000313" key="2">
    <source>
        <dbReference type="Proteomes" id="UP000601099"/>
    </source>
</evidence>
<sequence>MANNDSIHTLASHEVEDFATWKQGFDAAAPHREKHGLKIHGVYQAHDNPNMVTIHGEAPSAEALQQFSSDPEFVETAKNAGVKGHPEFKVLRKHS</sequence>
<dbReference type="RefSeq" id="WP_196954664.1">
    <property type="nucleotide sequence ID" value="NZ_JADWYK010000004.1"/>
</dbReference>
<evidence type="ECO:0000313" key="1">
    <source>
        <dbReference type="EMBL" id="MBG8553642.1"/>
    </source>
</evidence>
<keyword evidence="2" id="KW-1185">Reference proteome</keyword>
<dbReference type="Proteomes" id="UP000601099">
    <property type="component" value="Unassembled WGS sequence"/>
</dbReference>